<dbReference type="GO" id="GO:0046657">
    <property type="term" value="P:folic acid catabolic process"/>
    <property type="evidence" value="ECO:0007669"/>
    <property type="project" value="TreeGrafter"/>
</dbReference>
<evidence type="ECO:0000259" key="3">
    <source>
        <dbReference type="Pfam" id="PF07687"/>
    </source>
</evidence>
<dbReference type="GO" id="GO:0005737">
    <property type="term" value="C:cytoplasm"/>
    <property type="evidence" value="ECO:0007669"/>
    <property type="project" value="TreeGrafter"/>
</dbReference>
<dbReference type="FunFam" id="3.30.70.360:FF:000004">
    <property type="entry name" value="Peptidase M20 domain-containing protein 2"/>
    <property type="match status" value="1"/>
</dbReference>
<protein>
    <submittedName>
        <fullName evidence="4">Amidohydrolase</fullName>
    </submittedName>
</protein>
<dbReference type="InterPro" id="IPR017439">
    <property type="entry name" value="Amidohydrolase"/>
</dbReference>
<name>A0A328B5Q8_9CAUL</name>
<dbReference type="EMBL" id="QFYP01000001">
    <property type="protein sequence ID" value="RAK61711.1"/>
    <property type="molecule type" value="Genomic_DNA"/>
</dbReference>
<comment type="caution">
    <text evidence="4">The sequence shown here is derived from an EMBL/GenBank/DDBJ whole genome shotgun (WGS) entry which is preliminary data.</text>
</comment>
<accession>A0A328B5Q8</accession>
<dbReference type="Pfam" id="PF07687">
    <property type="entry name" value="M20_dimer"/>
    <property type="match status" value="1"/>
</dbReference>
<dbReference type="GO" id="GO:0016805">
    <property type="term" value="F:dipeptidase activity"/>
    <property type="evidence" value="ECO:0007669"/>
    <property type="project" value="TreeGrafter"/>
</dbReference>
<dbReference type="AlphaFoldDB" id="A0A328B5Q8"/>
<dbReference type="InterPro" id="IPR002933">
    <property type="entry name" value="Peptidase_M20"/>
</dbReference>
<sequence>MRRRLLTTMAGLLSVAVSSSAAAAPLADAQRAEIIHAVDAGAPQIGDAALKIWGFAEVGYQETKSSALLQGQLKAAGFEMTSGVAGEPTAFIGRFRNGAGPVVAILAEFDALPGMAQEAVPGHKPIPGQAAGHGCGHNIFGAASVGAAIALKAWMIKHNVPGELRVYGTPAEEGGSGKVYMVRDGLFKDVDVALHWHPGDNNSAAQGVTLSNMSAKFRFHGTSAHAAAAPWRGRSALDAVEIMDVSANFMREHVPDRTRIHYVITSGGGAPNVVPDFAEVFYYTRSVDPKVVIDTMERLKRAAQGAALATDTTMEYEQVGGVYSLLPNDTLGKVMDANLRRVGGEHWTAEETAFANQLAPALPAGGRFKIGSQAEVSPYKLDLVGESAGASTDSSDVSWAVPTVGMTAATWVPGTPAHSWQAAAASGMGIGIKGGVVAAKSIALTGADLFSNPAIIKQAKAEFNERRGPDFVYKAMVGDRKPALDYRKAGGSTGQ</sequence>
<dbReference type="Proteomes" id="UP000249842">
    <property type="component" value="Unassembled WGS sequence"/>
</dbReference>
<dbReference type="PANTHER" id="PTHR30575">
    <property type="entry name" value="PEPTIDASE M20"/>
    <property type="match status" value="1"/>
</dbReference>
<evidence type="ECO:0000313" key="4">
    <source>
        <dbReference type="EMBL" id="RAK61711.1"/>
    </source>
</evidence>
<dbReference type="Gene3D" id="3.30.70.360">
    <property type="match status" value="1"/>
</dbReference>
<keyword evidence="1 4" id="KW-0378">Hydrolase</keyword>
<proteinExistence type="predicted"/>
<dbReference type="PIRSF" id="PIRSF037227">
    <property type="entry name" value="Aminobenzoyl-glu_utiliz_pB"/>
    <property type="match status" value="1"/>
</dbReference>
<dbReference type="InterPro" id="IPR052030">
    <property type="entry name" value="Peptidase_M20/M20A_hydrolases"/>
</dbReference>
<dbReference type="PANTHER" id="PTHR30575:SF0">
    <property type="entry name" value="XAA-ARG DIPEPTIDASE"/>
    <property type="match status" value="1"/>
</dbReference>
<feature type="chain" id="PRO_5016385456" evidence="2">
    <location>
        <begin position="24"/>
        <end position="495"/>
    </location>
</feature>
<feature type="signal peptide" evidence="2">
    <location>
        <begin position="1"/>
        <end position="23"/>
    </location>
</feature>
<feature type="domain" description="Peptidase M20 dimerisation" evidence="3">
    <location>
        <begin position="213"/>
        <end position="304"/>
    </location>
</feature>
<dbReference type="InterPro" id="IPR036264">
    <property type="entry name" value="Bact_exopeptidase_dim_dom"/>
</dbReference>
<dbReference type="OrthoDB" id="9781032at2"/>
<dbReference type="Pfam" id="PF01546">
    <property type="entry name" value="Peptidase_M20"/>
    <property type="match status" value="1"/>
</dbReference>
<gene>
    <name evidence="4" type="ORF">DJ021_06275</name>
</gene>
<dbReference type="SUPFAM" id="SSF55031">
    <property type="entry name" value="Bacterial exopeptidase dimerisation domain"/>
    <property type="match status" value="1"/>
</dbReference>
<evidence type="ECO:0000256" key="2">
    <source>
        <dbReference type="SAM" id="SignalP"/>
    </source>
</evidence>
<dbReference type="SUPFAM" id="SSF53187">
    <property type="entry name" value="Zn-dependent exopeptidases"/>
    <property type="match status" value="1"/>
</dbReference>
<dbReference type="NCBIfam" id="TIGR01891">
    <property type="entry name" value="amidohydrolases"/>
    <property type="match status" value="1"/>
</dbReference>
<evidence type="ECO:0000313" key="5">
    <source>
        <dbReference type="Proteomes" id="UP000249842"/>
    </source>
</evidence>
<keyword evidence="2" id="KW-0732">Signal</keyword>
<reference evidence="5" key="1">
    <citation type="submission" date="2018-05" db="EMBL/GenBank/DDBJ databases">
        <authorList>
            <person name="Li X."/>
        </authorList>
    </citation>
    <scope>NUCLEOTIDE SEQUENCE [LARGE SCALE GENOMIC DNA]</scope>
    <source>
        <strain evidence="5">HKS-05</strain>
    </source>
</reference>
<evidence type="ECO:0000256" key="1">
    <source>
        <dbReference type="ARBA" id="ARBA00022801"/>
    </source>
</evidence>
<organism evidence="4 5">
    <name type="scientific">Phenylobacterium hankyongense</name>
    <dbReference type="NCBI Taxonomy" id="1813876"/>
    <lineage>
        <taxon>Bacteria</taxon>
        <taxon>Pseudomonadati</taxon>
        <taxon>Pseudomonadota</taxon>
        <taxon>Alphaproteobacteria</taxon>
        <taxon>Caulobacterales</taxon>
        <taxon>Caulobacteraceae</taxon>
        <taxon>Phenylobacterium</taxon>
    </lineage>
</organism>
<dbReference type="Gene3D" id="3.40.630.10">
    <property type="entry name" value="Zn peptidases"/>
    <property type="match status" value="1"/>
</dbReference>
<dbReference type="InterPro" id="IPR017145">
    <property type="entry name" value="Aminobenzoyl-glu_utiliz_pB"/>
</dbReference>
<dbReference type="InterPro" id="IPR011650">
    <property type="entry name" value="Peptidase_M20_dimer"/>
</dbReference>
<keyword evidence="5" id="KW-1185">Reference proteome</keyword>
<dbReference type="GO" id="GO:0071713">
    <property type="term" value="F:para-aminobenzoyl-glutamate hydrolase activity"/>
    <property type="evidence" value="ECO:0007669"/>
    <property type="project" value="TreeGrafter"/>
</dbReference>